<evidence type="ECO:0000313" key="1">
    <source>
        <dbReference type="EMBL" id="KAK1321943.1"/>
    </source>
</evidence>
<reference evidence="1" key="2">
    <citation type="submission" date="2023-06" db="EMBL/GenBank/DDBJ databases">
        <authorList>
            <person name="Ma L."/>
            <person name="Liu K.-W."/>
            <person name="Li Z."/>
            <person name="Hsiao Y.-Y."/>
            <person name="Qi Y."/>
            <person name="Fu T."/>
            <person name="Tang G."/>
            <person name="Zhang D."/>
            <person name="Sun W.-H."/>
            <person name="Liu D.-K."/>
            <person name="Li Y."/>
            <person name="Chen G.-Z."/>
            <person name="Liu X.-D."/>
            <person name="Liao X.-Y."/>
            <person name="Jiang Y.-T."/>
            <person name="Yu X."/>
            <person name="Hao Y."/>
            <person name="Huang J."/>
            <person name="Zhao X.-W."/>
            <person name="Ke S."/>
            <person name="Chen Y.-Y."/>
            <person name="Wu W.-L."/>
            <person name="Hsu J.-L."/>
            <person name="Lin Y.-F."/>
            <person name="Huang M.-D."/>
            <person name="Li C.-Y."/>
            <person name="Huang L."/>
            <person name="Wang Z.-W."/>
            <person name="Zhao X."/>
            <person name="Zhong W.-Y."/>
            <person name="Peng D.-H."/>
            <person name="Ahmad S."/>
            <person name="Lan S."/>
            <person name="Zhang J.-S."/>
            <person name="Tsai W.-C."/>
            <person name="Van De Peer Y."/>
            <person name="Liu Z.-J."/>
        </authorList>
    </citation>
    <scope>NUCLEOTIDE SEQUENCE</scope>
    <source>
        <strain evidence="1">CP</strain>
        <tissue evidence="1">Leaves</tissue>
    </source>
</reference>
<dbReference type="AlphaFoldDB" id="A0AAV9F7K1"/>
<accession>A0AAV9F7K1</accession>
<name>A0AAV9F7K1_ACOCL</name>
<gene>
    <name evidence="1" type="primary">PME31</name>
    <name evidence="1" type="ORF">QJS10_CPA03g01599</name>
</gene>
<keyword evidence="2" id="KW-1185">Reference proteome</keyword>
<evidence type="ECO:0000313" key="2">
    <source>
        <dbReference type="Proteomes" id="UP001180020"/>
    </source>
</evidence>
<sequence length="71" mass="8445">MDDEGDLHQYLKEKGSLSPLTVTWCRELMDEEAEHFLCHYFIDPNPERPWLAQKMALKIPLFTKMKVRDAH</sequence>
<dbReference type="EMBL" id="JAUJYO010000003">
    <property type="protein sequence ID" value="KAK1321943.1"/>
    <property type="molecule type" value="Genomic_DNA"/>
</dbReference>
<organism evidence="1 2">
    <name type="scientific">Acorus calamus</name>
    <name type="common">Sweet flag</name>
    <dbReference type="NCBI Taxonomy" id="4465"/>
    <lineage>
        <taxon>Eukaryota</taxon>
        <taxon>Viridiplantae</taxon>
        <taxon>Streptophyta</taxon>
        <taxon>Embryophyta</taxon>
        <taxon>Tracheophyta</taxon>
        <taxon>Spermatophyta</taxon>
        <taxon>Magnoliopsida</taxon>
        <taxon>Liliopsida</taxon>
        <taxon>Acoraceae</taxon>
        <taxon>Acorus</taxon>
    </lineage>
</organism>
<dbReference type="Proteomes" id="UP001180020">
    <property type="component" value="Unassembled WGS sequence"/>
</dbReference>
<reference evidence="1" key="1">
    <citation type="journal article" date="2023" name="Nat. Commun.">
        <title>Diploid and tetraploid genomes of Acorus and the evolution of monocots.</title>
        <authorList>
            <person name="Ma L."/>
            <person name="Liu K.W."/>
            <person name="Li Z."/>
            <person name="Hsiao Y.Y."/>
            <person name="Qi Y."/>
            <person name="Fu T."/>
            <person name="Tang G.D."/>
            <person name="Zhang D."/>
            <person name="Sun W.H."/>
            <person name="Liu D.K."/>
            <person name="Li Y."/>
            <person name="Chen G.Z."/>
            <person name="Liu X.D."/>
            <person name="Liao X.Y."/>
            <person name="Jiang Y.T."/>
            <person name="Yu X."/>
            <person name="Hao Y."/>
            <person name="Huang J."/>
            <person name="Zhao X.W."/>
            <person name="Ke S."/>
            <person name="Chen Y.Y."/>
            <person name="Wu W.L."/>
            <person name="Hsu J.L."/>
            <person name="Lin Y.F."/>
            <person name="Huang M.D."/>
            <person name="Li C.Y."/>
            <person name="Huang L."/>
            <person name="Wang Z.W."/>
            <person name="Zhao X."/>
            <person name="Zhong W.Y."/>
            <person name="Peng D.H."/>
            <person name="Ahmad S."/>
            <person name="Lan S."/>
            <person name="Zhang J.S."/>
            <person name="Tsai W.C."/>
            <person name="Van de Peer Y."/>
            <person name="Liu Z.J."/>
        </authorList>
    </citation>
    <scope>NUCLEOTIDE SEQUENCE</scope>
    <source>
        <strain evidence="1">CP</strain>
    </source>
</reference>
<proteinExistence type="predicted"/>
<protein>
    <submittedName>
        <fullName evidence="1">Pectinesterase 31</fullName>
    </submittedName>
</protein>
<comment type="caution">
    <text evidence="1">The sequence shown here is derived from an EMBL/GenBank/DDBJ whole genome shotgun (WGS) entry which is preliminary data.</text>
</comment>